<feature type="domain" description="GerMN" evidence="2">
    <location>
        <begin position="123"/>
        <end position="210"/>
    </location>
</feature>
<evidence type="ECO:0000256" key="1">
    <source>
        <dbReference type="SAM" id="MobiDB-lite"/>
    </source>
</evidence>
<evidence type="ECO:0000313" key="3">
    <source>
        <dbReference type="EMBL" id="GIJ07953.1"/>
    </source>
</evidence>
<feature type="region of interest" description="Disordered" evidence="1">
    <location>
        <begin position="40"/>
        <end position="92"/>
    </location>
</feature>
<dbReference type="SMART" id="SM00909">
    <property type="entry name" value="Germane"/>
    <property type="match status" value="1"/>
</dbReference>
<gene>
    <name evidence="3" type="ORF">Van01_11670</name>
</gene>
<comment type="caution">
    <text evidence="3">The sequence shown here is derived from an EMBL/GenBank/DDBJ whole genome shotgun (WGS) entry which is preliminary data.</text>
</comment>
<proteinExistence type="predicted"/>
<keyword evidence="4" id="KW-1185">Reference proteome</keyword>
<dbReference type="InterPro" id="IPR018911">
    <property type="entry name" value="Gmad2_Ig-like_dom"/>
</dbReference>
<accession>A0ABQ4HQN4</accession>
<protein>
    <recommendedName>
        <fullName evidence="2">GerMN domain-containing protein</fullName>
    </recommendedName>
</protein>
<dbReference type="Proteomes" id="UP000647017">
    <property type="component" value="Unassembled WGS sequence"/>
</dbReference>
<dbReference type="EMBL" id="BOOZ01000004">
    <property type="protein sequence ID" value="GIJ07953.1"/>
    <property type="molecule type" value="Genomic_DNA"/>
</dbReference>
<dbReference type="Pfam" id="PF10648">
    <property type="entry name" value="Gmad2"/>
    <property type="match status" value="1"/>
</dbReference>
<reference evidence="3 4" key="1">
    <citation type="submission" date="2021-01" db="EMBL/GenBank/DDBJ databases">
        <title>Whole genome shotgun sequence of Verrucosispora andamanensis NBRC 109075.</title>
        <authorList>
            <person name="Komaki H."/>
            <person name="Tamura T."/>
        </authorList>
    </citation>
    <scope>NUCLEOTIDE SEQUENCE [LARGE SCALE GENOMIC DNA]</scope>
    <source>
        <strain evidence="3 4">NBRC 109075</strain>
    </source>
</reference>
<sequence>MTGPTTAWRYRTVPGPQQTERRRVTAAFAVLLLAAGCAPSRSGSLGPAPTAPAPASATTSRSTAVAPPSTTTSPTAGSSTPAPPTTGSAATGRPETLTLELWYVRQGQLVPTRRTRPATVATSRLALAELAAGPTRREADAGLVTLLPDGAEVSRIVSGVASVRLAAATDPVTARLRQAQVVYTLTQFPTVRRVDFGTSAPAGRADHADLLAPIVVTAPGIGDRVTSPVTVTGSADVFEATVNVRVLDAAGRQLATGFTTATCGTGCRGGYRLTLSYRVSRDQAGTIEAYEVSAVDGSPAKVVAVPVTLTATR</sequence>
<organism evidence="3 4">
    <name type="scientific">Micromonospora andamanensis</name>
    <dbReference type="NCBI Taxonomy" id="1287068"/>
    <lineage>
        <taxon>Bacteria</taxon>
        <taxon>Bacillati</taxon>
        <taxon>Actinomycetota</taxon>
        <taxon>Actinomycetes</taxon>
        <taxon>Micromonosporales</taxon>
        <taxon>Micromonosporaceae</taxon>
        <taxon>Micromonospora</taxon>
    </lineage>
</organism>
<evidence type="ECO:0000313" key="4">
    <source>
        <dbReference type="Proteomes" id="UP000647017"/>
    </source>
</evidence>
<name>A0ABQ4HQN4_9ACTN</name>
<evidence type="ECO:0000259" key="2">
    <source>
        <dbReference type="SMART" id="SM00909"/>
    </source>
</evidence>
<dbReference type="RefSeq" id="WP_239098882.1">
    <property type="nucleotide sequence ID" value="NZ_BOOZ01000004.1"/>
</dbReference>
<dbReference type="InterPro" id="IPR019606">
    <property type="entry name" value="GerMN"/>
</dbReference>
<dbReference type="Pfam" id="PF10646">
    <property type="entry name" value="Germane"/>
    <property type="match status" value="1"/>
</dbReference>